<protein>
    <submittedName>
        <fullName evidence="2">Uncharacterized protein</fullName>
    </submittedName>
</protein>
<evidence type="ECO:0000313" key="3">
    <source>
        <dbReference type="Proteomes" id="UP001175227"/>
    </source>
</evidence>
<dbReference type="EMBL" id="JAUEPR010000088">
    <property type="protein sequence ID" value="KAK0465805.1"/>
    <property type="molecule type" value="Genomic_DNA"/>
</dbReference>
<evidence type="ECO:0000313" key="2">
    <source>
        <dbReference type="EMBL" id="KAK0465805.1"/>
    </source>
</evidence>
<feature type="region of interest" description="Disordered" evidence="1">
    <location>
        <begin position="224"/>
        <end position="259"/>
    </location>
</feature>
<feature type="region of interest" description="Disordered" evidence="1">
    <location>
        <begin position="292"/>
        <end position="330"/>
    </location>
</feature>
<gene>
    <name evidence="2" type="ORF">IW261DRAFT_1427007</name>
</gene>
<feature type="compositionally biased region" description="Acidic residues" evidence="1">
    <location>
        <begin position="296"/>
        <end position="306"/>
    </location>
</feature>
<sequence length="330" mass="36853">MTSYTVVWDLRGKREVVALAYGGGTRILAGQFHGLSMPVANCRFDFRAFASVFLSRSKEVEEKKSDDMDDDNVGVVNETYFYTRSVYLHQPSTTKATNADYHFPPSSVVATSRTTAEQAKLTISLTVSSAWFRHKGHLLKHQSYILQLDFFDYHFLFNIIDTFHNDYLYHQCLHRLNNNHVELFCITGDTQGPCAYIHILLAVGGVRVQPPPMGLLQIQTEAAEQNRCRSSSHNKAHQAQNAKTSSSGKKKGKKTKGATVDEIIKQAGRWFSRAADPFINVKNAIVIGMKLKDAGDSEDDNDEDADGSNQEDRDEEPTPDDRGGSEGRGL</sequence>
<keyword evidence="3" id="KW-1185">Reference proteome</keyword>
<dbReference type="AlphaFoldDB" id="A0AA39NHL8"/>
<reference evidence="2" key="1">
    <citation type="submission" date="2023-06" db="EMBL/GenBank/DDBJ databases">
        <authorList>
            <consortium name="Lawrence Berkeley National Laboratory"/>
            <person name="Ahrendt S."/>
            <person name="Sahu N."/>
            <person name="Indic B."/>
            <person name="Wong-Bajracharya J."/>
            <person name="Merenyi Z."/>
            <person name="Ke H.-M."/>
            <person name="Monk M."/>
            <person name="Kocsube S."/>
            <person name="Drula E."/>
            <person name="Lipzen A."/>
            <person name="Balint B."/>
            <person name="Henrissat B."/>
            <person name="Andreopoulos B."/>
            <person name="Martin F.M."/>
            <person name="Harder C.B."/>
            <person name="Rigling D."/>
            <person name="Ford K.L."/>
            <person name="Foster G.D."/>
            <person name="Pangilinan J."/>
            <person name="Papanicolaou A."/>
            <person name="Barry K."/>
            <person name="LaButti K."/>
            <person name="Viragh M."/>
            <person name="Koriabine M."/>
            <person name="Yan M."/>
            <person name="Riley R."/>
            <person name="Champramary S."/>
            <person name="Plett K.L."/>
            <person name="Tsai I.J."/>
            <person name="Slot J."/>
            <person name="Sipos G."/>
            <person name="Plett J."/>
            <person name="Nagy L.G."/>
            <person name="Grigoriev I.V."/>
        </authorList>
    </citation>
    <scope>NUCLEOTIDE SEQUENCE</scope>
    <source>
        <strain evidence="2">ICMP 16352</strain>
    </source>
</reference>
<evidence type="ECO:0000256" key="1">
    <source>
        <dbReference type="SAM" id="MobiDB-lite"/>
    </source>
</evidence>
<accession>A0AA39NHL8</accession>
<organism evidence="2 3">
    <name type="scientific">Armillaria novae-zelandiae</name>
    <dbReference type="NCBI Taxonomy" id="153914"/>
    <lineage>
        <taxon>Eukaryota</taxon>
        <taxon>Fungi</taxon>
        <taxon>Dikarya</taxon>
        <taxon>Basidiomycota</taxon>
        <taxon>Agaricomycotina</taxon>
        <taxon>Agaricomycetes</taxon>
        <taxon>Agaricomycetidae</taxon>
        <taxon>Agaricales</taxon>
        <taxon>Marasmiineae</taxon>
        <taxon>Physalacriaceae</taxon>
        <taxon>Armillaria</taxon>
    </lineage>
</organism>
<proteinExistence type="predicted"/>
<feature type="compositionally biased region" description="Basic and acidic residues" evidence="1">
    <location>
        <begin position="319"/>
        <end position="330"/>
    </location>
</feature>
<name>A0AA39NHL8_9AGAR</name>
<comment type="caution">
    <text evidence="2">The sequence shown here is derived from an EMBL/GenBank/DDBJ whole genome shotgun (WGS) entry which is preliminary data.</text>
</comment>
<dbReference type="Proteomes" id="UP001175227">
    <property type="component" value="Unassembled WGS sequence"/>
</dbReference>